<dbReference type="AlphaFoldDB" id="K9YSR2"/>
<evidence type="ECO:0000313" key="2">
    <source>
        <dbReference type="Proteomes" id="UP000010482"/>
    </source>
</evidence>
<dbReference type="Proteomes" id="UP000010482">
    <property type="component" value="Chromosome"/>
</dbReference>
<keyword evidence="2" id="KW-1185">Reference proteome</keyword>
<dbReference type="HOGENOM" id="CLU_3232538_0_0_3"/>
<organism evidence="1 2">
    <name type="scientific">Dactylococcopsis salina (strain PCC 8305)</name>
    <name type="common">Myxobactron salinum</name>
    <dbReference type="NCBI Taxonomy" id="13035"/>
    <lineage>
        <taxon>Bacteria</taxon>
        <taxon>Bacillati</taxon>
        <taxon>Cyanobacteriota</taxon>
        <taxon>Cyanophyceae</taxon>
        <taxon>Nodosilineales</taxon>
        <taxon>Cymatolegaceae</taxon>
        <taxon>Dactylococcopsis</taxon>
    </lineage>
</organism>
<accession>K9YSR2</accession>
<name>K9YSR2_DACS8</name>
<proteinExistence type="predicted"/>
<dbReference type="EMBL" id="CP003944">
    <property type="protein sequence ID" value="AFZ49380.1"/>
    <property type="molecule type" value="Genomic_DNA"/>
</dbReference>
<protein>
    <submittedName>
        <fullName evidence="1">Uncharacterized protein</fullName>
    </submittedName>
</protein>
<dbReference type="STRING" id="13035.Dacsa_0606"/>
<evidence type="ECO:0000313" key="1">
    <source>
        <dbReference type="EMBL" id="AFZ49380.1"/>
    </source>
</evidence>
<dbReference type="KEGG" id="dsl:Dacsa_0606"/>
<sequence>MEGGLGGSNSIALNFQKEVTVKAPLMEGGLGGSKLINVLLTLQ</sequence>
<reference evidence="1" key="1">
    <citation type="submission" date="2012-04" db="EMBL/GenBank/DDBJ databases">
        <title>Finished genome of Dactylococcopsis salina PCC 8305.</title>
        <authorList>
            <consortium name="US DOE Joint Genome Institute"/>
            <person name="Gugger M."/>
            <person name="Coursin T."/>
            <person name="Rippka R."/>
            <person name="Tandeau De Marsac N."/>
            <person name="Huntemann M."/>
            <person name="Wei C.-L."/>
            <person name="Han J."/>
            <person name="Detter J.C."/>
            <person name="Han C."/>
            <person name="Tapia R."/>
            <person name="Daligault H."/>
            <person name="Chen A."/>
            <person name="Krypides N."/>
            <person name="Mavromatis K."/>
            <person name="Markowitz V."/>
            <person name="Szeto E."/>
            <person name="Ivanova N."/>
            <person name="Ovchinnikova G."/>
            <person name="Pagani I."/>
            <person name="Pati A."/>
            <person name="Goodwin L."/>
            <person name="Peters L."/>
            <person name="Pitluck S."/>
            <person name="Woyke T."/>
            <person name="Kerfeld C."/>
        </authorList>
    </citation>
    <scope>NUCLEOTIDE SEQUENCE [LARGE SCALE GENOMIC DNA]</scope>
    <source>
        <strain evidence="1">PCC 8305</strain>
    </source>
</reference>
<gene>
    <name evidence="1" type="ORF">Dacsa_0606</name>
</gene>